<keyword evidence="8" id="KW-1185">Reference proteome</keyword>
<keyword evidence="4" id="KW-0067">ATP-binding</keyword>
<dbReference type="PANTHER" id="PTHR12358">
    <property type="entry name" value="SPHINGOSINE KINASE"/>
    <property type="match status" value="1"/>
</dbReference>
<dbReference type="PANTHER" id="PTHR12358:SF31">
    <property type="entry name" value="ACYLGLYCEROL KINASE, MITOCHONDRIAL"/>
    <property type="match status" value="1"/>
</dbReference>
<evidence type="ECO:0000256" key="4">
    <source>
        <dbReference type="ARBA" id="ARBA00022840"/>
    </source>
</evidence>
<keyword evidence="2" id="KW-0547">Nucleotide-binding</keyword>
<dbReference type="Gene3D" id="2.60.200.40">
    <property type="match status" value="1"/>
</dbReference>
<evidence type="ECO:0000259" key="6">
    <source>
        <dbReference type="PROSITE" id="PS50146"/>
    </source>
</evidence>
<dbReference type="OrthoDB" id="3853857at2759"/>
<evidence type="ECO:0000256" key="3">
    <source>
        <dbReference type="ARBA" id="ARBA00022777"/>
    </source>
</evidence>
<dbReference type="GO" id="GO:0046512">
    <property type="term" value="P:sphingosine biosynthetic process"/>
    <property type="evidence" value="ECO:0007669"/>
    <property type="project" value="TreeGrafter"/>
</dbReference>
<name>A0A6A4IC14_9AGAR</name>
<dbReference type="GO" id="GO:0016020">
    <property type="term" value="C:membrane"/>
    <property type="evidence" value="ECO:0007669"/>
    <property type="project" value="TreeGrafter"/>
</dbReference>
<protein>
    <recommendedName>
        <fullName evidence="6">DAGKc domain-containing protein</fullName>
    </recommendedName>
</protein>
<organism evidence="7 8">
    <name type="scientific">Gymnopus androsaceus JB14</name>
    <dbReference type="NCBI Taxonomy" id="1447944"/>
    <lineage>
        <taxon>Eukaryota</taxon>
        <taxon>Fungi</taxon>
        <taxon>Dikarya</taxon>
        <taxon>Basidiomycota</taxon>
        <taxon>Agaricomycotina</taxon>
        <taxon>Agaricomycetes</taxon>
        <taxon>Agaricomycetidae</taxon>
        <taxon>Agaricales</taxon>
        <taxon>Marasmiineae</taxon>
        <taxon>Omphalotaceae</taxon>
        <taxon>Gymnopus</taxon>
    </lineage>
</organism>
<keyword evidence="1" id="KW-0808">Transferase</keyword>
<proteinExistence type="predicted"/>
<sequence length="470" mass="51512">MDLDTEAKVLGIPTKYSISPTTLTITTGSKKSITVPLHNVIAASYHPESKLLKIAYVIKKKKKGPLVLVQLDGQVQEANANSASNLAKTTLEWAYKDIKPNRRLKILINPHGGVGKGVALFNKLVEPVLRAAGCTLDVVHTKKTGDAYDIAKSLPLDKFDALLSVSGDGLVHEILNGFANHEHPRKALRMPVTPIPTGSGNGLSLNLLGLEDGFDVVAASLNAIKGSPMHVDVFSFTQNGKQTISFMSQALGLMADLDVGTEDLRWMGDSRFVYGLLRGLIKFKPCDVELSYKIVEKDKRKMFENLKLRDKTESDARPTEPIQDDSSTLPELKISLDDQEGWTTFQEPLLYLYAGKGPYVGRDFMAFPVSLPDDGLIDIVAQSTTNFSRTDVLASFGGAPRGELYWHDSLHYLKANAYRIKPLSKKGNLSIDGELYPFDPFQVEVLPGLATLLSSHGSYNAPFSEPANKR</sequence>
<dbReference type="InterPro" id="IPR017438">
    <property type="entry name" value="ATP-NAD_kinase_N"/>
</dbReference>
<evidence type="ECO:0000313" key="8">
    <source>
        <dbReference type="Proteomes" id="UP000799118"/>
    </source>
</evidence>
<dbReference type="InterPro" id="IPR045540">
    <property type="entry name" value="YegS/DAGK_C"/>
</dbReference>
<evidence type="ECO:0000256" key="2">
    <source>
        <dbReference type="ARBA" id="ARBA00022741"/>
    </source>
</evidence>
<gene>
    <name evidence="7" type="ORF">BT96DRAFT_913209</name>
</gene>
<dbReference type="SUPFAM" id="SSF111331">
    <property type="entry name" value="NAD kinase/diacylglycerol kinase-like"/>
    <property type="match status" value="1"/>
</dbReference>
<feature type="domain" description="DAGKc" evidence="6">
    <location>
        <begin position="99"/>
        <end position="240"/>
    </location>
</feature>
<dbReference type="GO" id="GO:0005524">
    <property type="term" value="F:ATP binding"/>
    <property type="evidence" value="ECO:0007669"/>
    <property type="project" value="UniProtKB-KW"/>
</dbReference>
<dbReference type="GO" id="GO:0005737">
    <property type="term" value="C:cytoplasm"/>
    <property type="evidence" value="ECO:0007669"/>
    <property type="project" value="TreeGrafter"/>
</dbReference>
<dbReference type="InterPro" id="IPR001206">
    <property type="entry name" value="Diacylglycerol_kinase_cat_dom"/>
</dbReference>
<accession>A0A6A4IC14</accession>
<evidence type="ECO:0000313" key="7">
    <source>
        <dbReference type="EMBL" id="KAE9409702.1"/>
    </source>
</evidence>
<dbReference type="InterPro" id="IPR016064">
    <property type="entry name" value="NAD/diacylglycerol_kinase_sf"/>
</dbReference>
<dbReference type="GO" id="GO:0001727">
    <property type="term" value="F:lipid kinase activity"/>
    <property type="evidence" value="ECO:0007669"/>
    <property type="project" value="TreeGrafter"/>
</dbReference>
<dbReference type="Proteomes" id="UP000799118">
    <property type="component" value="Unassembled WGS sequence"/>
</dbReference>
<dbReference type="Pfam" id="PF00781">
    <property type="entry name" value="DAGK_cat"/>
    <property type="match status" value="1"/>
</dbReference>
<evidence type="ECO:0000256" key="5">
    <source>
        <dbReference type="SAM" id="MobiDB-lite"/>
    </source>
</evidence>
<feature type="region of interest" description="Disordered" evidence="5">
    <location>
        <begin position="310"/>
        <end position="329"/>
    </location>
</feature>
<dbReference type="AlphaFoldDB" id="A0A6A4IC14"/>
<keyword evidence="3" id="KW-0418">Kinase</keyword>
<dbReference type="InterPro" id="IPR050187">
    <property type="entry name" value="Lipid_Phosphate_FormReg"/>
</dbReference>
<dbReference type="EMBL" id="ML769387">
    <property type="protein sequence ID" value="KAE9409702.1"/>
    <property type="molecule type" value="Genomic_DNA"/>
</dbReference>
<reference evidence="7" key="1">
    <citation type="journal article" date="2019" name="Environ. Microbiol.">
        <title>Fungal ecological strategies reflected in gene transcription - a case study of two litter decomposers.</title>
        <authorList>
            <person name="Barbi F."/>
            <person name="Kohler A."/>
            <person name="Barry K."/>
            <person name="Baskaran P."/>
            <person name="Daum C."/>
            <person name="Fauchery L."/>
            <person name="Ihrmark K."/>
            <person name="Kuo A."/>
            <person name="LaButti K."/>
            <person name="Lipzen A."/>
            <person name="Morin E."/>
            <person name="Grigoriev I.V."/>
            <person name="Henrissat B."/>
            <person name="Lindahl B."/>
            <person name="Martin F."/>
        </authorList>
    </citation>
    <scope>NUCLEOTIDE SEQUENCE</scope>
    <source>
        <strain evidence="7">JB14</strain>
    </source>
</reference>
<dbReference type="SMART" id="SM00046">
    <property type="entry name" value="DAGKc"/>
    <property type="match status" value="1"/>
</dbReference>
<evidence type="ECO:0000256" key="1">
    <source>
        <dbReference type="ARBA" id="ARBA00022679"/>
    </source>
</evidence>
<dbReference type="PROSITE" id="PS50146">
    <property type="entry name" value="DAGK"/>
    <property type="match status" value="1"/>
</dbReference>
<dbReference type="Gene3D" id="3.40.50.10330">
    <property type="entry name" value="Probable inorganic polyphosphate/atp-NAD kinase, domain 1"/>
    <property type="match status" value="1"/>
</dbReference>
<dbReference type="Pfam" id="PF19279">
    <property type="entry name" value="YegS_C"/>
    <property type="match status" value="1"/>
</dbReference>